<feature type="transmembrane region" description="Helical" evidence="2">
    <location>
        <begin position="43"/>
        <end position="65"/>
    </location>
</feature>
<name>C5C5Y6_BEUC1</name>
<reference evidence="3 4" key="1">
    <citation type="journal article" date="2009" name="Stand. Genomic Sci.">
        <title>Complete genome sequence of Beutenbergia cavernae type strain (HKI 0122).</title>
        <authorList>
            <person name="Land M."/>
            <person name="Pukall R."/>
            <person name="Abt B."/>
            <person name="Goker M."/>
            <person name="Rohde M."/>
            <person name="Glavina Del Rio T."/>
            <person name="Tice H."/>
            <person name="Copeland A."/>
            <person name="Cheng J.F."/>
            <person name="Lucas S."/>
            <person name="Chen F."/>
            <person name="Nolan M."/>
            <person name="Bruce D."/>
            <person name="Goodwin L."/>
            <person name="Pitluck S."/>
            <person name="Ivanova N."/>
            <person name="Mavromatis K."/>
            <person name="Ovchinnikova G."/>
            <person name="Pati A."/>
            <person name="Chen A."/>
            <person name="Palaniappan K."/>
            <person name="Hauser L."/>
            <person name="Chang Y.J."/>
            <person name="Jefferies C.C."/>
            <person name="Saunders E."/>
            <person name="Brettin T."/>
            <person name="Detter J.C."/>
            <person name="Han C."/>
            <person name="Chain P."/>
            <person name="Bristow J."/>
            <person name="Eisen J.A."/>
            <person name="Markowitz V."/>
            <person name="Hugenholtz P."/>
            <person name="Kyrpides N.C."/>
            <person name="Klenk H.P."/>
            <person name="Lapidus A."/>
        </authorList>
    </citation>
    <scope>NUCLEOTIDE SEQUENCE [LARGE SCALE GENOMIC DNA]</scope>
    <source>
        <strain evidence="4">ATCC BAA-8 / DSM 12333 / NBRC 16432</strain>
    </source>
</reference>
<dbReference type="KEGG" id="bcv:Bcav_4103"/>
<feature type="compositionally biased region" description="Low complexity" evidence="1">
    <location>
        <begin position="1"/>
        <end position="16"/>
    </location>
</feature>
<evidence type="ECO:0000313" key="3">
    <source>
        <dbReference type="EMBL" id="ACQ82344.1"/>
    </source>
</evidence>
<dbReference type="AlphaFoldDB" id="C5C5Y6"/>
<evidence type="ECO:0000256" key="2">
    <source>
        <dbReference type="SAM" id="Phobius"/>
    </source>
</evidence>
<dbReference type="Proteomes" id="UP000007962">
    <property type="component" value="Chromosome"/>
</dbReference>
<keyword evidence="2" id="KW-1133">Transmembrane helix</keyword>
<protein>
    <submittedName>
        <fullName evidence="3">Uncharacterized protein</fullName>
    </submittedName>
</protein>
<dbReference type="Pfam" id="PF20064">
    <property type="entry name" value="DUF6463"/>
    <property type="match status" value="1"/>
</dbReference>
<dbReference type="EMBL" id="CP001618">
    <property type="protein sequence ID" value="ACQ82344.1"/>
    <property type="molecule type" value="Genomic_DNA"/>
</dbReference>
<keyword evidence="4" id="KW-1185">Reference proteome</keyword>
<accession>C5C5Y6</accession>
<evidence type="ECO:0000313" key="4">
    <source>
        <dbReference type="Proteomes" id="UP000007962"/>
    </source>
</evidence>
<dbReference type="eggNOG" id="ENOG50333G0">
    <property type="taxonomic scope" value="Bacteria"/>
</dbReference>
<evidence type="ECO:0000256" key="1">
    <source>
        <dbReference type="SAM" id="MobiDB-lite"/>
    </source>
</evidence>
<sequence>MPEPTLTPTAHAATLPGSAHPTNDVAPGTPARSPHPGRGLTRAAGIALIVIATAHVVGTMTSAWSGWLAGNLRDGTADPESVATFWAQPGGLAVPLALVGLLVIRMARRSERAPTYLGWVLLGWIVLCMTLIGPASGFTSGLVPSVLLIAADLRARRSPAAPVAPAPGGRP</sequence>
<dbReference type="RefSeq" id="WP_015884581.1">
    <property type="nucleotide sequence ID" value="NC_012669.1"/>
</dbReference>
<dbReference type="HOGENOM" id="CLU_133099_0_0_11"/>
<feature type="region of interest" description="Disordered" evidence="1">
    <location>
        <begin position="1"/>
        <end position="37"/>
    </location>
</feature>
<proteinExistence type="predicted"/>
<keyword evidence="2" id="KW-0812">Transmembrane</keyword>
<gene>
    <name evidence="3" type="ordered locus">Bcav_4103</name>
</gene>
<feature type="transmembrane region" description="Helical" evidence="2">
    <location>
        <begin position="85"/>
        <end position="104"/>
    </location>
</feature>
<dbReference type="InterPro" id="IPR045590">
    <property type="entry name" value="DUF6463"/>
</dbReference>
<keyword evidence="2" id="KW-0472">Membrane</keyword>
<feature type="transmembrane region" description="Helical" evidence="2">
    <location>
        <begin position="116"/>
        <end position="138"/>
    </location>
</feature>
<organism evidence="3 4">
    <name type="scientific">Beutenbergia cavernae (strain ATCC BAA-8 / DSM 12333 / CCUG 43141 / JCM 11478 / NBRC 16432 / NCIMB 13614 / HKI 0122)</name>
    <dbReference type="NCBI Taxonomy" id="471853"/>
    <lineage>
        <taxon>Bacteria</taxon>
        <taxon>Bacillati</taxon>
        <taxon>Actinomycetota</taxon>
        <taxon>Actinomycetes</taxon>
        <taxon>Micrococcales</taxon>
        <taxon>Beutenbergiaceae</taxon>
        <taxon>Beutenbergia</taxon>
    </lineage>
</organism>